<dbReference type="Proteomes" id="UP000575083">
    <property type="component" value="Unassembled WGS sequence"/>
</dbReference>
<sequence>MSIQVLSNPLGDIRAEADHPMLGKSFYETPDYLSLLASDEKVVVVGRRGTGKSALTYRLGKQWSKEKNDVLVTVAPDEHHTLALIPLVVKNGRNFLEVRAISRLLWKYGLIMEVVESLSNRYKIREVIGESDLLKKHLKQWAQPGRVFFERMRTLVKLATATASEPGEFIGDVADLLEINRVEKELKGLLRLGYKAYILVDRLDEGFDPNSMSVAFIDGAISAAIDLAAALKDGVRPVVFLRDNIYRAVAHYDQDYARNIEGQTLRLHWDVNNLFYLVCNRLRAAFRIEQENNKRLWNKFASHELQGEEGFKRCLSYTLYRPRDILILLNSALENASKRDASVSSITFSMQDIEKSAKVISLNRLDDLKKEYKQIFPSIEMAVGVFEGVAPEITMQTAAGKLIEVIENPPEDDHQTQLELAILDRPEELVRALYSVGFLGCHDASSGSFVFSHDGKRPVSEFRKEQRLLVHPCYWMALDIKQESVGEEQATEINDEYDIKVASQTPDIRIGKLNKLMAEYQTIPPGDQGSSDFEHWCLEAVKVCFAGRLENVVLHPNRDAINRRDIVGTNLGQPPCWQRIREDYEVRQVIFECKNYADLTLTDYRQLHSYLSDRYGRLGFFITRSASTALERDRELDWLRSIYNDHKVLIVKLTAKFLADLLGKLRNPKKHYTPDQLIGALLDTYERNYLGQPVTRRARSSRKSALSGSK</sequence>
<dbReference type="AlphaFoldDB" id="A0A7X0P902"/>
<dbReference type="NCBIfam" id="NF047389">
    <property type="entry name" value="ATPase_Sll1717"/>
    <property type="match status" value="1"/>
</dbReference>
<keyword evidence="2" id="KW-1185">Reference proteome</keyword>
<reference evidence="1 2" key="1">
    <citation type="submission" date="2020-08" db="EMBL/GenBank/DDBJ databases">
        <title>Functional genomics of gut bacteria from endangered species of beetles.</title>
        <authorList>
            <person name="Carlos-Shanley C."/>
        </authorList>
    </citation>
    <scope>NUCLEOTIDE SEQUENCE [LARGE SCALE GENOMIC DNA]</scope>
    <source>
        <strain evidence="1 2">S00198</strain>
    </source>
</reference>
<comment type="caution">
    <text evidence="1">The sequence shown here is derived from an EMBL/GenBank/DDBJ whole genome shotgun (WGS) entry which is preliminary data.</text>
</comment>
<protein>
    <submittedName>
        <fullName evidence="1">Uncharacterized protein</fullName>
    </submittedName>
</protein>
<dbReference type="EMBL" id="JACHLK010000001">
    <property type="protein sequence ID" value="MBB6557500.1"/>
    <property type="molecule type" value="Genomic_DNA"/>
</dbReference>
<accession>A0A7X0P902</accession>
<proteinExistence type="predicted"/>
<dbReference type="RefSeq" id="WP_184854956.1">
    <property type="nucleotide sequence ID" value="NZ_JACHLK010000001.1"/>
</dbReference>
<dbReference type="InterPro" id="IPR059206">
    <property type="entry name" value="Sll1717-like"/>
</dbReference>
<evidence type="ECO:0000313" key="1">
    <source>
        <dbReference type="EMBL" id="MBB6557500.1"/>
    </source>
</evidence>
<gene>
    <name evidence="1" type="ORF">HNP48_000164</name>
</gene>
<organism evidence="1 2">
    <name type="scientific">Acidovorax soli</name>
    <dbReference type="NCBI Taxonomy" id="592050"/>
    <lineage>
        <taxon>Bacteria</taxon>
        <taxon>Pseudomonadati</taxon>
        <taxon>Pseudomonadota</taxon>
        <taxon>Betaproteobacteria</taxon>
        <taxon>Burkholderiales</taxon>
        <taxon>Comamonadaceae</taxon>
        <taxon>Acidovorax</taxon>
    </lineage>
</organism>
<evidence type="ECO:0000313" key="2">
    <source>
        <dbReference type="Proteomes" id="UP000575083"/>
    </source>
</evidence>
<name>A0A7X0P902_9BURK</name>